<dbReference type="AlphaFoldDB" id="A0A1I3FUX7"/>
<name>A0A1I3FUX7_9SPHI</name>
<dbReference type="OrthoDB" id="9790023at2"/>
<dbReference type="InterPro" id="IPR003737">
    <property type="entry name" value="GlcNAc_PI_deacetylase-related"/>
</dbReference>
<accession>A0A1I3FUX7</accession>
<dbReference type="PANTHER" id="PTHR12993:SF11">
    <property type="entry name" value="N-ACETYLGLUCOSAMINYL-PHOSPHATIDYLINOSITOL DE-N-ACETYLASE"/>
    <property type="match status" value="1"/>
</dbReference>
<proteinExistence type="predicted"/>
<reference evidence="1 2" key="1">
    <citation type="submission" date="2016-10" db="EMBL/GenBank/DDBJ databases">
        <authorList>
            <person name="de Groot N.N."/>
        </authorList>
    </citation>
    <scope>NUCLEOTIDE SEQUENCE [LARGE SCALE GENOMIC DNA]</scope>
    <source>
        <strain evidence="1 2">RK1</strain>
    </source>
</reference>
<dbReference type="GO" id="GO:0016811">
    <property type="term" value="F:hydrolase activity, acting on carbon-nitrogen (but not peptide) bonds, in linear amides"/>
    <property type="evidence" value="ECO:0007669"/>
    <property type="project" value="TreeGrafter"/>
</dbReference>
<dbReference type="SUPFAM" id="SSF102588">
    <property type="entry name" value="LmbE-like"/>
    <property type="match status" value="1"/>
</dbReference>
<dbReference type="STRING" id="1477437.SAMN05444682_102507"/>
<sequence length="252" mass="28421">MKENVNNTVLAIVAHPDDAELLCAGTLALLKDKGWRVEMATMTPGDGGTVTLSREEISAVRKREAASAAALLEAPYQCLECEDIFVMYDKPTLLKVIELIRRTRPRMVFTMSPSCYMVDHEMTSKLVQTACFSAGVKNIETASPPFFFTPYLYYADAMEGKDRYGAEVVPGMVVDITDKIALKEQMLACHESQRNWLREHHGMDEYLLAMRAFSAKRGEAVRVRYGEGFRQHLGHAFPQENLLEAELENYVK</sequence>
<evidence type="ECO:0000313" key="1">
    <source>
        <dbReference type="EMBL" id="SFI15009.1"/>
    </source>
</evidence>
<gene>
    <name evidence="1" type="ORF">SAMN05444682_102507</name>
</gene>
<protein>
    <submittedName>
        <fullName evidence="1">N-acetylglucosaminyl deacetylase, LmbE family</fullName>
    </submittedName>
</protein>
<dbReference type="Proteomes" id="UP000198670">
    <property type="component" value="Unassembled WGS sequence"/>
</dbReference>
<organism evidence="1 2">
    <name type="scientific">Parapedobacter indicus</name>
    <dbReference type="NCBI Taxonomy" id="1477437"/>
    <lineage>
        <taxon>Bacteria</taxon>
        <taxon>Pseudomonadati</taxon>
        <taxon>Bacteroidota</taxon>
        <taxon>Sphingobacteriia</taxon>
        <taxon>Sphingobacteriales</taxon>
        <taxon>Sphingobacteriaceae</taxon>
        <taxon>Parapedobacter</taxon>
    </lineage>
</organism>
<dbReference type="InterPro" id="IPR024078">
    <property type="entry name" value="LmbE-like_dom_sf"/>
</dbReference>
<dbReference type="Gene3D" id="3.40.50.10320">
    <property type="entry name" value="LmbE-like"/>
    <property type="match status" value="1"/>
</dbReference>
<evidence type="ECO:0000313" key="2">
    <source>
        <dbReference type="Proteomes" id="UP000198670"/>
    </source>
</evidence>
<dbReference type="Pfam" id="PF02585">
    <property type="entry name" value="PIG-L"/>
    <property type="match status" value="1"/>
</dbReference>
<keyword evidence="2" id="KW-1185">Reference proteome</keyword>
<dbReference type="PANTHER" id="PTHR12993">
    <property type="entry name" value="N-ACETYLGLUCOSAMINYL-PHOSPHATIDYLINOSITOL DE-N-ACETYLASE-RELATED"/>
    <property type="match status" value="1"/>
</dbReference>
<dbReference type="RefSeq" id="WP_090625592.1">
    <property type="nucleotide sequence ID" value="NZ_FOQO01000002.1"/>
</dbReference>
<dbReference type="EMBL" id="FOQO01000002">
    <property type="protein sequence ID" value="SFI15009.1"/>
    <property type="molecule type" value="Genomic_DNA"/>
</dbReference>